<accession>A0A9Y2JKA9</accession>
<name>A0A9Y2JKA9_9PSEU</name>
<organism evidence="2 3">
    <name type="scientific">Amycolatopsis mongoliensis</name>
    <dbReference type="NCBI Taxonomy" id="715475"/>
    <lineage>
        <taxon>Bacteria</taxon>
        <taxon>Bacillati</taxon>
        <taxon>Actinomycetota</taxon>
        <taxon>Actinomycetes</taxon>
        <taxon>Pseudonocardiales</taxon>
        <taxon>Pseudonocardiaceae</taxon>
        <taxon>Amycolatopsis</taxon>
    </lineage>
</organism>
<dbReference type="RefSeq" id="WP_285995324.1">
    <property type="nucleotide sequence ID" value="NZ_CP127295.1"/>
</dbReference>
<evidence type="ECO:0000313" key="2">
    <source>
        <dbReference type="EMBL" id="WIX98841.1"/>
    </source>
</evidence>
<keyword evidence="3" id="KW-1185">Reference proteome</keyword>
<evidence type="ECO:0000256" key="1">
    <source>
        <dbReference type="SAM" id="MobiDB-lite"/>
    </source>
</evidence>
<sequence length="72" mass="7585">MTHAQPRTNSVLTTPASRTPSIPDGAHVMTATVDLPPGAPVIRAGQAFWEPGGDVIHYRAATNLAGRRGPRD</sequence>
<dbReference type="Proteomes" id="UP001239397">
    <property type="component" value="Chromosome"/>
</dbReference>
<protein>
    <submittedName>
        <fullName evidence="2">Uncharacterized protein</fullName>
    </submittedName>
</protein>
<evidence type="ECO:0000313" key="3">
    <source>
        <dbReference type="Proteomes" id="UP001239397"/>
    </source>
</evidence>
<dbReference type="EMBL" id="CP127295">
    <property type="protein sequence ID" value="WIX98841.1"/>
    <property type="molecule type" value="Genomic_DNA"/>
</dbReference>
<gene>
    <name evidence="2" type="ORF">QRX60_32910</name>
</gene>
<dbReference type="AlphaFoldDB" id="A0A9Y2JKA9"/>
<feature type="region of interest" description="Disordered" evidence="1">
    <location>
        <begin position="1"/>
        <end position="23"/>
    </location>
</feature>
<reference evidence="2 3" key="1">
    <citation type="submission" date="2023-06" db="EMBL/GenBank/DDBJ databases">
        <authorList>
            <person name="Oyuntsetseg B."/>
            <person name="Kim S.B."/>
        </authorList>
    </citation>
    <scope>NUCLEOTIDE SEQUENCE [LARGE SCALE GENOMIC DNA]</scope>
    <source>
        <strain evidence="2 3">4-36</strain>
    </source>
</reference>
<feature type="compositionally biased region" description="Polar residues" evidence="1">
    <location>
        <begin position="1"/>
        <end position="20"/>
    </location>
</feature>
<proteinExistence type="predicted"/>
<dbReference type="KEGG" id="amog:QRX60_32910"/>